<evidence type="ECO:0000313" key="3">
    <source>
        <dbReference type="Proteomes" id="UP000695562"/>
    </source>
</evidence>
<dbReference type="InterPro" id="IPR051251">
    <property type="entry name" value="STK_FNIP-Repeat"/>
</dbReference>
<sequence length="557" mass="65062">MIKNLKYLTKLSYQILSKIWLVIDDYSCLDYLKWIQCNQIIIRNVKIDFTNGDFIDSFLINHNNSNNQILKLDISYNFTNIIHSDQLNQELQELYVGAGPRFIIGNSLPKNLKILHLFDYNSNSSDLDLVIDNNLIEFKVEMEYLYKINNKSFSNQMEILKFGNDFNQVISSLPNNIKCLDLGSFDHPITFQWPNNLKVLKMNHYSWSMNHLFLPNTIVELDISGSIESFENLWPSSLTKLTFANINLFLKPNSLPPSCKILNFTNYNLWSEMVEFDIIPNSVVELNLGYYFDLKLECLNLKMKKNLKILDLGHCFNLEFNSVESLPNGLEILNLGRRFNQKLLNLPSSCLKLEMNFIYEYQHIIGKNVLNIGLQELKLQYPSKFPLEKDILPNTLKKIEFDDRFNSFLKPNSIPCNVEHIKFNCKNYKHILSKNIFPSGLKSLILSTFTINNIKIPRNVRNLVLNYKDQEIPINFIPRSVTSLYFNGLKSCNLNGLENLKYCSFNQLLLNCDDDDKMEFFKNVPKSCKKIYFNNDLDLNFDLLPNHLVLIKDNVYN</sequence>
<keyword evidence="3" id="KW-1185">Reference proteome</keyword>
<proteinExistence type="predicted"/>
<dbReference type="InterPro" id="IPR008615">
    <property type="entry name" value="FNIP"/>
</dbReference>
<dbReference type="Pfam" id="PF05725">
    <property type="entry name" value="FNIP"/>
    <property type="match status" value="4"/>
</dbReference>
<comment type="caution">
    <text evidence="2">The sequence shown here is derived from an EMBL/GenBank/DDBJ whole genome shotgun (WGS) entry which is preliminary data.</text>
</comment>
<organism evidence="2 3">
    <name type="scientific">Polysphondylium violaceum</name>
    <dbReference type="NCBI Taxonomy" id="133409"/>
    <lineage>
        <taxon>Eukaryota</taxon>
        <taxon>Amoebozoa</taxon>
        <taxon>Evosea</taxon>
        <taxon>Eumycetozoa</taxon>
        <taxon>Dictyostelia</taxon>
        <taxon>Dictyosteliales</taxon>
        <taxon>Dictyosteliaceae</taxon>
        <taxon>Polysphondylium</taxon>
    </lineage>
</organism>
<dbReference type="PANTHER" id="PTHR32134:SF180">
    <property type="entry name" value="FNIP REPEAT-CONTAINING PROTEIN"/>
    <property type="match status" value="1"/>
</dbReference>
<evidence type="ECO:0008006" key="4">
    <source>
        <dbReference type="Google" id="ProtNLM"/>
    </source>
</evidence>
<gene>
    <name evidence="2" type="ORF">CYY_004641</name>
</gene>
<dbReference type="AlphaFoldDB" id="A0A8J4V4Y1"/>
<evidence type="ECO:0000256" key="1">
    <source>
        <dbReference type="ARBA" id="ARBA00022737"/>
    </source>
</evidence>
<accession>A0A8J4V4Y1</accession>
<dbReference type="PANTHER" id="PTHR32134">
    <property type="entry name" value="FNIP REPEAT-CONTAINING PROTEIN"/>
    <property type="match status" value="1"/>
</dbReference>
<name>A0A8J4V4Y1_9MYCE</name>
<dbReference type="EMBL" id="AJWJ01000168">
    <property type="protein sequence ID" value="KAF2074027.1"/>
    <property type="molecule type" value="Genomic_DNA"/>
</dbReference>
<keyword evidence="1" id="KW-0677">Repeat</keyword>
<dbReference type="Proteomes" id="UP000695562">
    <property type="component" value="Unassembled WGS sequence"/>
</dbReference>
<protein>
    <recommendedName>
        <fullName evidence="4">FNIP repeat-containing protein</fullName>
    </recommendedName>
</protein>
<evidence type="ECO:0000313" key="2">
    <source>
        <dbReference type="EMBL" id="KAF2074027.1"/>
    </source>
</evidence>
<reference evidence="2" key="1">
    <citation type="submission" date="2020-01" db="EMBL/GenBank/DDBJ databases">
        <title>Development of genomics and gene disruption for Polysphondylium violaceum indicates a role for the polyketide synthase stlB in stalk morphogenesis.</title>
        <authorList>
            <person name="Narita B."/>
            <person name="Kawabe Y."/>
            <person name="Kin K."/>
            <person name="Saito T."/>
            <person name="Gibbs R."/>
            <person name="Kuspa A."/>
            <person name="Muzny D."/>
            <person name="Queller D."/>
            <person name="Richards S."/>
            <person name="Strassman J."/>
            <person name="Sucgang R."/>
            <person name="Worley K."/>
            <person name="Schaap P."/>
        </authorList>
    </citation>
    <scope>NUCLEOTIDE SEQUENCE</scope>
    <source>
        <strain evidence="2">QSvi11</strain>
    </source>
</reference>